<evidence type="ECO:0000313" key="2">
    <source>
        <dbReference type="Proteomes" id="UP001215712"/>
    </source>
</evidence>
<dbReference type="EMBL" id="JAQJAN010000002">
    <property type="protein sequence ID" value="KAJ5738492.1"/>
    <property type="molecule type" value="Genomic_DNA"/>
</dbReference>
<evidence type="ECO:0000313" key="1">
    <source>
        <dbReference type="EMBL" id="KAJ5738492.1"/>
    </source>
</evidence>
<sequence length="435" mass="49488">MKGFCPSVKLLSDLLDKDSTLYGDPKRHEELKAILDFFHRGLVTQLGETRLIHMLPSVPPSQFSIRTVNGLWDFSPFLCGAGLSEALSMTYGLAIHIWDYLYEPLCVLHLHNMLVKKGFLIEPVDLWDTLRNPLMDDCFAKGERPDGNFSAAFEAVIRRQRSLQERFQNQAERIQLCRTAKSLNDLLDPRTNTFLKTRSLLSHAGWNSSRIADEEINLTPGLTFIMLNDTNQKRDHPTVRITIANTHLVRRLKSLGFKNDELIKASRSAHSKGGSIPQELMEHVQSNVPEEYQVEIPADNRSGGPMDPSRHLAVLGDDIINDICGYIKPLSSLNYISVLACCFLLFEQIEKNLRACRNLSWIQAYEQKRDDKRIALTRLASTGRDDESLIIMASAFERQRRSFIDHISWESLTDTSKVTEPVRPDDGTTFNPKSF</sequence>
<keyword evidence="2" id="KW-1185">Reference proteome</keyword>
<dbReference type="AlphaFoldDB" id="A0AAD6HV60"/>
<dbReference type="Proteomes" id="UP001215712">
    <property type="component" value="Unassembled WGS sequence"/>
</dbReference>
<organism evidence="1 2">
    <name type="scientific">Penicillium malachiteum</name>
    <dbReference type="NCBI Taxonomy" id="1324776"/>
    <lineage>
        <taxon>Eukaryota</taxon>
        <taxon>Fungi</taxon>
        <taxon>Dikarya</taxon>
        <taxon>Ascomycota</taxon>
        <taxon>Pezizomycotina</taxon>
        <taxon>Eurotiomycetes</taxon>
        <taxon>Eurotiomycetidae</taxon>
        <taxon>Eurotiales</taxon>
        <taxon>Aspergillaceae</taxon>
        <taxon>Penicillium</taxon>
    </lineage>
</organism>
<dbReference type="PANTHER" id="PTHR38795">
    <property type="entry name" value="DUF6604 DOMAIN-CONTAINING PROTEIN"/>
    <property type="match status" value="1"/>
</dbReference>
<reference evidence="1" key="1">
    <citation type="journal article" date="2023" name="IMA Fungus">
        <title>Comparative genomic study of the Penicillium genus elucidates a diverse pangenome and 15 lateral gene transfer events.</title>
        <authorList>
            <person name="Petersen C."/>
            <person name="Sorensen T."/>
            <person name="Nielsen M.R."/>
            <person name="Sondergaard T.E."/>
            <person name="Sorensen J.L."/>
            <person name="Fitzpatrick D.A."/>
            <person name="Frisvad J.C."/>
            <person name="Nielsen K.L."/>
        </authorList>
    </citation>
    <scope>NUCLEOTIDE SEQUENCE</scope>
    <source>
        <strain evidence="1">IBT 17514</strain>
    </source>
</reference>
<accession>A0AAD6HV60</accession>
<gene>
    <name evidence="1" type="ORF">N7493_001647</name>
</gene>
<reference evidence="1" key="2">
    <citation type="submission" date="2023-01" db="EMBL/GenBank/DDBJ databases">
        <authorList>
            <person name="Petersen C."/>
        </authorList>
    </citation>
    <scope>NUCLEOTIDE SEQUENCE</scope>
    <source>
        <strain evidence="1">IBT 17514</strain>
    </source>
</reference>
<protein>
    <submittedName>
        <fullName evidence="1">Uncharacterized protein</fullName>
    </submittedName>
</protein>
<comment type="caution">
    <text evidence="1">The sequence shown here is derived from an EMBL/GenBank/DDBJ whole genome shotgun (WGS) entry which is preliminary data.</text>
</comment>
<name>A0AAD6HV60_9EURO</name>
<proteinExistence type="predicted"/>
<dbReference type="PANTHER" id="PTHR38795:SF1">
    <property type="entry name" value="DUF6604 DOMAIN-CONTAINING PROTEIN"/>
    <property type="match status" value="1"/>
</dbReference>